<dbReference type="InterPro" id="IPR036388">
    <property type="entry name" value="WH-like_DNA-bd_sf"/>
</dbReference>
<dbReference type="SUPFAM" id="SSF46785">
    <property type="entry name" value="Winged helix' DNA-binding domain"/>
    <property type="match status" value="1"/>
</dbReference>
<dbReference type="CDD" id="cd00090">
    <property type="entry name" value="HTH_ARSR"/>
    <property type="match status" value="1"/>
</dbReference>
<reference evidence="7" key="1">
    <citation type="submission" date="2018-06" db="EMBL/GenBank/DDBJ databases">
        <authorList>
            <person name="Khan S.A."/>
        </authorList>
    </citation>
    <scope>NUCLEOTIDE SEQUENCE [LARGE SCALE GENOMIC DNA]</scope>
    <source>
        <strain evidence="7">DB-1506</strain>
    </source>
</reference>
<keyword evidence="3" id="KW-0804">Transcription</keyword>
<dbReference type="PANTHER" id="PTHR43132:SF8">
    <property type="entry name" value="HTH-TYPE TRANSCRIPTIONAL REGULATOR KMTR"/>
    <property type="match status" value="1"/>
</dbReference>
<evidence type="ECO:0000313" key="7">
    <source>
        <dbReference type="Proteomes" id="UP000249065"/>
    </source>
</evidence>
<dbReference type="GO" id="GO:0003700">
    <property type="term" value="F:DNA-binding transcription factor activity"/>
    <property type="evidence" value="ECO:0007669"/>
    <property type="project" value="InterPro"/>
</dbReference>
<dbReference type="PROSITE" id="PS50987">
    <property type="entry name" value="HTH_ARSR_2"/>
    <property type="match status" value="1"/>
</dbReference>
<dbReference type="EMBL" id="QLIX01000033">
    <property type="protein sequence ID" value="RAI55336.1"/>
    <property type="molecule type" value="Genomic_DNA"/>
</dbReference>
<dbReference type="GO" id="GO:0003677">
    <property type="term" value="F:DNA binding"/>
    <property type="evidence" value="ECO:0007669"/>
    <property type="project" value="UniProtKB-KW"/>
</dbReference>
<dbReference type="CDD" id="cd00158">
    <property type="entry name" value="RHOD"/>
    <property type="match status" value="1"/>
</dbReference>
<feature type="domain" description="Rhodanese" evidence="4">
    <location>
        <begin position="114"/>
        <end position="203"/>
    </location>
</feature>
<dbReference type="Gene3D" id="3.40.250.10">
    <property type="entry name" value="Rhodanese-like domain"/>
    <property type="match status" value="1"/>
</dbReference>
<evidence type="ECO:0000256" key="3">
    <source>
        <dbReference type="ARBA" id="ARBA00023163"/>
    </source>
</evidence>
<evidence type="ECO:0000256" key="2">
    <source>
        <dbReference type="ARBA" id="ARBA00023125"/>
    </source>
</evidence>
<evidence type="ECO:0000259" key="5">
    <source>
        <dbReference type="PROSITE" id="PS50987"/>
    </source>
</evidence>
<dbReference type="PRINTS" id="PR00778">
    <property type="entry name" value="HTHARSR"/>
</dbReference>
<dbReference type="OrthoDB" id="9807812at2"/>
<accession>A0A327LY98</accession>
<gene>
    <name evidence="6" type="ORF">DOO78_24270</name>
</gene>
<organism evidence="6 7">
    <name type="scientific">Roseicella frigidaeris</name>
    <dbReference type="NCBI Taxonomy" id="2230885"/>
    <lineage>
        <taxon>Bacteria</taxon>
        <taxon>Pseudomonadati</taxon>
        <taxon>Pseudomonadota</taxon>
        <taxon>Alphaproteobacteria</taxon>
        <taxon>Acetobacterales</taxon>
        <taxon>Roseomonadaceae</taxon>
        <taxon>Roseicella</taxon>
    </lineage>
</organism>
<dbReference type="InterPro" id="IPR051011">
    <property type="entry name" value="Metal_resp_trans_reg"/>
</dbReference>
<dbReference type="PROSITE" id="PS50206">
    <property type="entry name" value="RHODANESE_3"/>
    <property type="match status" value="1"/>
</dbReference>
<dbReference type="FunFam" id="3.40.250.10:FF:000039">
    <property type="entry name" value="ArsR family transcriptional regulator"/>
    <property type="match status" value="1"/>
</dbReference>
<dbReference type="Gene3D" id="1.10.10.10">
    <property type="entry name" value="Winged helix-like DNA-binding domain superfamily/Winged helix DNA-binding domain"/>
    <property type="match status" value="1"/>
</dbReference>
<dbReference type="PANTHER" id="PTHR43132">
    <property type="entry name" value="ARSENICAL RESISTANCE OPERON REPRESSOR ARSR-RELATED"/>
    <property type="match status" value="1"/>
</dbReference>
<dbReference type="SMART" id="SM00418">
    <property type="entry name" value="HTH_ARSR"/>
    <property type="match status" value="1"/>
</dbReference>
<dbReference type="NCBIfam" id="NF033788">
    <property type="entry name" value="HTH_metalloreg"/>
    <property type="match status" value="1"/>
</dbReference>
<feature type="domain" description="HTH arsR-type" evidence="5">
    <location>
        <begin position="1"/>
        <end position="84"/>
    </location>
</feature>
<dbReference type="InterPro" id="IPR001307">
    <property type="entry name" value="Thiosulphate_STrfase_CS"/>
</dbReference>
<comment type="caution">
    <text evidence="6">The sequence shown here is derived from an EMBL/GenBank/DDBJ whole genome shotgun (WGS) entry which is preliminary data.</text>
</comment>
<proteinExistence type="predicted"/>
<dbReference type="PROSITE" id="PS00380">
    <property type="entry name" value="RHODANESE_1"/>
    <property type="match status" value="1"/>
</dbReference>
<dbReference type="InterPro" id="IPR001845">
    <property type="entry name" value="HTH_ArsR_DNA-bd_dom"/>
</dbReference>
<dbReference type="SUPFAM" id="SSF52821">
    <property type="entry name" value="Rhodanese/Cell cycle control phosphatase"/>
    <property type="match status" value="1"/>
</dbReference>
<keyword evidence="1" id="KW-0805">Transcription regulation</keyword>
<protein>
    <submittedName>
        <fullName evidence="6">ArsR family transcriptional regulator</fullName>
    </submittedName>
</protein>
<dbReference type="InterPro" id="IPR001763">
    <property type="entry name" value="Rhodanese-like_dom"/>
</dbReference>
<dbReference type="AlphaFoldDB" id="A0A327LY98"/>
<evidence type="ECO:0000313" key="6">
    <source>
        <dbReference type="EMBL" id="RAI55336.1"/>
    </source>
</evidence>
<keyword evidence="7" id="KW-1185">Reference proteome</keyword>
<dbReference type="Pfam" id="PF01022">
    <property type="entry name" value="HTH_5"/>
    <property type="match status" value="1"/>
</dbReference>
<dbReference type="InterPro" id="IPR036873">
    <property type="entry name" value="Rhodanese-like_dom_sf"/>
</dbReference>
<dbReference type="Pfam" id="PF00581">
    <property type="entry name" value="Rhodanese"/>
    <property type="match status" value="1"/>
</dbReference>
<evidence type="ECO:0000259" key="4">
    <source>
        <dbReference type="PROSITE" id="PS50206"/>
    </source>
</evidence>
<dbReference type="InterPro" id="IPR036390">
    <property type="entry name" value="WH_DNA-bd_sf"/>
</dbReference>
<name>A0A327LY98_9PROT</name>
<dbReference type="GO" id="GO:0004792">
    <property type="term" value="F:thiosulfate-cyanide sulfurtransferase activity"/>
    <property type="evidence" value="ECO:0007669"/>
    <property type="project" value="InterPro"/>
</dbReference>
<keyword evidence="2" id="KW-0238">DNA-binding</keyword>
<dbReference type="InterPro" id="IPR011991">
    <property type="entry name" value="ArsR-like_HTH"/>
</dbReference>
<sequence length="204" mass="22480">MGRALGHEHRLELLEVLAQGDRTVDALAARSGLPFANTSQHLQHLRRAGLVETRREGKHVVYRLSDDAVPALLTALRRVAERNLAEVQHVVATYFAGRDRLEAVSRDDLLARLGEGGVILLDVRPEDEFAAGHLPGALNVPLHRLDAAIAALPRDCEVVAYCRGPYCVLSFDAVEELRRRGFRARRLEDGFPEWKAAGLAVEAA</sequence>
<dbReference type="SMART" id="SM00450">
    <property type="entry name" value="RHOD"/>
    <property type="match status" value="1"/>
</dbReference>
<dbReference type="Proteomes" id="UP000249065">
    <property type="component" value="Unassembled WGS sequence"/>
</dbReference>
<evidence type="ECO:0000256" key="1">
    <source>
        <dbReference type="ARBA" id="ARBA00023015"/>
    </source>
</evidence>